<evidence type="ECO:0000256" key="1">
    <source>
        <dbReference type="SAM" id="MobiDB-lite"/>
    </source>
</evidence>
<sequence>MTSDGGSGQKRQTGRERAAEVRRQQAAAARRKKQLGIGGAVAVVVVLAVLIGVLVQHNKSKNDKAARDAYGGTQSFSAPTGVSANPATKEDPGGIVYGKPEAKVTVEVNEDVRCPYCKIAEGLFGAINKEYADAGKAKIQYHLVDLIDRFAGGQGSLVGGATLACAADAGQAQFIAFHDLMYKNQPDEKDDAYGNIDTVLNLAGQVPDLRGATFDACGRDGKYAPWIKANYDWLSKKLGGSVGTPDIYIDGTQVVLKDTATVPAEQQQADYRAALDAAVAKQG</sequence>
<comment type="caution">
    <text evidence="4">The sequence shown here is derived from an EMBL/GenBank/DDBJ whole genome shotgun (WGS) entry which is preliminary data.</text>
</comment>
<dbReference type="CDD" id="cd02972">
    <property type="entry name" value="DsbA_family"/>
    <property type="match status" value="1"/>
</dbReference>
<dbReference type="SUPFAM" id="SSF52833">
    <property type="entry name" value="Thioredoxin-like"/>
    <property type="match status" value="1"/>
</dbReference>
<organism evidence="4 5">
    <name type="scientific">Catenulispora yoronensis</name>
    <dbReference type="NCBI Taxonomy" id="450799"/>
    <lineage>
        <taxon>Bacteria</taxon>
        <taxon>Bacillati</taxon>
        <taxon>Actinomycetota</taxon>
        <taxon>Actinomycetes</taxon>
        <taxon>Catenulisporales</taxon>
        <taxon>Catenulisporaceae</taxon>
        <taxon>Catenulispora</taxon>
    </lineage>
</organism>
<accession>A0ABN2ULJ2</accession>
<dbReference type="EMBL" id="BAAAQN010000029">
    <property type="protein sequence ID" value="GAA2039896.1"/>
    <property type="molecule type" value="Genomic_DNA"/>
</dbReference>
<protein>
    <recommendedName>
        <fullName evidence="3">Thioredoxin-like fold domain-containing protein</fullName>
    </recommendedName>
</protein>
<feature type="region of interest" description="Disordered" evidence="1">
    <location>
        <begin position="1"/>
        <end position="25"/>
    </location>
</feature>
<feature type="domain" description="Thioredoxin-like fold" evidence="3">
    <location>
        <begin position="92"/>
        <end position="263"/>
    </location>
</feature>
<name>A0ABN2ULJ2_9ACTN</name>
<feature type="transmembrane region" description="Helical" evidence="2">
    <location>
        <begin position="35"/>
        <end position="55"/>
    </location>
</feature>
<keyword evidence="2" id="KW-0472">Membrane</keyword>
<evidence type="ECO:0000313" key="4">
    <source>
        <dbReference type="EMBL" id="GAA2039896.1"/>
    </source>
</evidence>
<evidence type="ECO:0000256" key="2">
    <source>
        <dbReference type="SAM" id="Phobius"/>
    </source>
</evidence>
<dbReference type="InterPro" id="IPR012336">
    <property type="entry name" value="Thioredoxin-like_fold"/>
</dbReference>
<feature type="compositionally biased region" description="Basic and acidic residues" evidence="1">
    <location>
        <begin position="13"/>
        <end position="23"/>
    </location>
</feature>
<keyword evidence="5" id="KW-1185">Reference proteome</keyword>
<gene>
    <name evidence="4" type="ORF">GCM10009839_47410</name>
</gene>
<proteinExistence type="predicted"/>
<feature type="compositionally biased region" description="Polar residues" evidence="1">
    <location>
        <begin position="72"/>
        <end position="86"/>
    </location>
</feature>
<dbReference type="Pfam" id="PF13462">
    <property type="entry name" value="Thioredoxin_4"/>
    <property type="match status" value="1"/>
</dbReference>
<keyword evidence="2" id="KW-0812">Transmembrane</keyword>
<keyword evidence="2" id="KW-1133">Transmembrane helix</keyword>
<dbReference type="Gene3D" id="3.40.30.10">
    <property type="entry name" value="Glutaredoxin"/>
    <property type="match status" value="1"/>
</dbReference>
<evidence type="ECO:0000259" key="3">
    <source>
        <dbReference type="Pfam" id="PF13462"/>
    </source>
</evidence>
<feature type="region of interest" description="Disordered" evidence="1">
    <location>
        <begin position="63"/>
        <end position="94"/>
    </location>
</feature>
<dbReference type="InterPro" id="IPR036249">
    <property type="entry name" value="Thioredoxin-like_sf"/>
</dbReference>
<evidence type="ECO:0000313" key="5">
    <source>
        <dbReference type="Proteomes" id="UP001500751"/>
    </source>
</evidence>
<dbReference type="RefSeq" id="WP_344667841.1">
    <property type="nucleotide sequence ID" value="NZ_BAAAQN010000029.1"/>
</dbReference>
<reference evidence="4 5" key="1">
    <citation type="journal article" date="2019" name="Int. J. Syst. Evol. Microbiol.">
        <title>The Global Catalogue of Microorganisms (GCM) 10K type strain sequencing project: providing services to taxonomists for standard genome sequencing and annotation.</title>
        <authorList>
            <consortium name="The Broad Institute Genomics Platform"/>
            <consortium name="The Broad Institute Genome Sequencing Center for Infectious Disease"/>
            <person name="Wu L."/>
            <person name="Ma J."/>
        </authorList>
    </citation>
    <scope>NUCLEOTIDE SEQUENCE [LARGE SCALE GENOMIC DNA]</scope>
    <source>
        <strain evidence="4 5">JCM 16014</strain>
    </source>
</reference>
<dbReference type="Proteomes" id="UP001500751">
    <property type="component" value="Unassembled WGS sequence"/>
</dbReference>